<dbReference type="EMBL" id="JACHVA010000037">
    <property type="protein sequence ID" value="MBC2600807.1"/>
    <property type="molecule type" value="Genomic_DNA"/>
</dbReference>
<feature type="region of interest" description="Disordered" evidence="1">
    <location>
        <begin position="275"/>
        <end position="302"/>
    </location>
</feature>
<name>A0A7X1AVN7_9BACT</name>
<dbReference type="PROSITE" id="PS51257">
    <property type="entry name" value="PROKAR_LIPOPROTEIN"/>
    <property type="match status" value="1"/>
</dbReference>
<protein>
    <recommendedName>
        <fullName evidence="4">Lipoprotein</fullName>
    </recommendedName>
</protein>
<gene>
    <name evidence="2" type="ORF">H5P30_03320</name>
</gene>
<organism evidence="2 3">
    <name type="scientific">Puniceicoccus vermicola</name>
    <dbReference type="NCBI Taxonomy" id="388746"/>
    <lineage>
        <taxon>Bacteria</taxon>
        <taxon>Pseudomonadati</taxon>
        <taxon>Verrucomicrobiota</taxon>
        <taxon>Opitutia</taxon>
        <taxon>Puniceicoccales</taxon>
        <taxon>Puniceicoccaceae</taxon>
        <taxon>Puniceicoccus</taxon>
    </lineage>
</organism>
<dbReference type="RefSeq" id="WP_185691545.1">
    <property type="nucleotide sequence ID" value="NZ_JACHVA010000037.1"/>
</dbReference>
<comment type="caution">
    <text evidence="2">The sequence shown here is derived from an EMBL/GenBank/DDBJ whole genome shotgun (WGS) entry which is preliminary data.</text>
</comment>
<evidence type="ECO:0000313" key="2">
    <source>
        <dbReference type="EMBL" id="MBC2600807.1"/>
    </source>
</evidence>
<accession>A0A7X1AVN7</accession>
<sequence>MKIVTTLLITLSLALTGCSDGDFNPKVQRILNDADITIIEIPIPDPIAISLVATVNGSNLGSNGSRRFTEPILLESDAAVGVQILSEDRLGVFVSDGGSDSLKWILDDVGPIDGARMIGPNKVPYTGGPRIIFNSFGNPDRGSPRIQVFLVSDPSLIPDYDVDSNSYEVFESDTPSRDEPMHQGVQIFVNNHRFGNTNGCSGPLDANGSLRCGHESLVSEIDWRWLGWSGRGDLYLISRVFPADTATESTERKVIEYMGEEIQVWRDEIQRIVLRPIPEQDEPNDVDNPVNSPENPKNHTDD</sequence>
<evidence type="ECO:0008006" key="4">
    <source>
        <dbReference type="Google" id="ProtNLM"/>
    </source>
</evidence>
<evidence type="ECO:0000313" key="3">
    <source>
        <dbReference type="Proteomes" id="UP000525652"/>
    </source>
</evidence>
<dbReference type="AlphaFoldDB" id="A0A7X1AVN7"/>
<dbReference type="Proteomes" id="UP000525652">
    <property type="component" value="Unassembled WGS sequence"/>
</dbReference>
<evidence type="ECO:0000256" key="1">
    <source>
        <dbReference type="SAM" id="MobiDB-lite"/>
    </source>
</evidence>
<reference evidence="2 3" key="1">
    <citation type="submission" date="2020-07" db="EMBL/GenBank/DDBJ databases">
        <authorList>
            <person name="Feng X."/>
        </authorList>
    </citation>
    <scope>NUCLEOTIDE SEQUENCE [LARGE SCALE GENOMIC DNA]</scope>
    <source>
        <strain evidence="2 3">JCM14086</strain>
    </source>
</reference>
<proteinExistence type="predicted"/>
<keyword evidence="3" id="KW-1185">Reference proteome</keyword>